<keyword evidence="2" id="KW-1185">Reference proteome</keyword>
<dbReference type="AlphaFoldDB" id="A0A6G1G2Q3"/>
<evidence type="ECO:0000313" key="3">
    <source>
        <dbReference type="RefSeq" id="XP_033533831.1"/>
    </source>
</evidence>
<evidence type="ECO:0000313" key="2">
    <source>
        <dbReference type="Proteomes" id="UP000504638"/>
    </source>
</evidence>
<evidence type="ECO:0000313" key="1">
    <source>
        <dbReference type="EMBL" id="KAF1812200.1"/>
    </source>
</evidence>
<dbReference type="OrthoDB" id="5086500at2759"/>
<reference evidence="1 3" key="1">
    <citation type="submission" date="2020-01" db="EMBL/GenBank/DDBJ databases">
        <authorList>
            <consortium name="DOE Joint Genome Institute"/>
            <person name="Haridas S."/>
            <person name="Albert R."/>
            <person name="Binder M."/>
            <person name="Bloem J."/>
            <person name="Labutti K."/>
            <person name="Salamov A."/>
            <person name="Andreopoulos B."/>
            <person name="Baker S.E."/>
            <person name="Barry K."/>
            <person name="Bills G."/>
            <person name="Bluhm B.H."/>
            <person name="Cannon C."/>
            <person name="Castanera R."/>
            <person name="Culley D.E."/>
            <person name="Daum C."/>
            <person name="Ezra D."/>
            <person name="Gonzalez J.B."/>
            <person name="Henrissat B."/>
            <person name="Kuo A."/>
            <person name="Liang C."/>
            <person name="Lipzen A."/>
            <person name="Lutzoni F."/>
            <person name="Magnuson J."/>
            <person name="Mondo S."/>
            <person name="Nolan M."/>
            <person name="Ohm R."/>
            <person name="Pangilinan J."/>
            <person name="Park H.-J."/>
            <person name="Ramirez L."/>
            <person name="Alfaro M."/>
            <person name="Sun H."/>
            <person name="Tritt A."/>
            <person name="Yoshinaga Y."/>
            <person name="Zwiers L.-H."/>
            <person name="Turgeon B.G."/>
            <person name="Goodwin S.B."/>
            <person name="Spatafora J.W."/>
            <person name="Crous P.W."/>
            <person name="Grigoriev I.V."/>
        </authorList>
    </citation>
    <scope>NUCLEOTIDE SEQUENCE</scope>
    <source>
        <strain evidence="1 3">CBS 781.70</strain>
    </source>
</reference>
<dbReference type="Proteomes" id="UP000504638">
    <property type="component" value="Unplaced"/>
</dbReference>
<protein>
    <submittedName>
        <fullName evidence="1 3">Uncharacterized protein</fullName>
    </submittedName>
</protein>
<accession>A0A6G1G2Q3</accession>
<dbReference type="RefSeq" id="XP_033533831.1">
    <property type="nucleotide sequence ID" value="XM_033679500.1"/>
</dbReference>
<gene>
    <name evidence="1 3" type="ORF">P152DRAFT_458600</name>
</gene>
<dbReference type="GeneID" id="54420070"/>
<reference evidence="3" key="2">
    <citation type="submission" date="2020-04" db="EMBL/GenBank/DDBJ databases">
        <authorList>
            <consortium name="NCBI Genome Project"/>
        </authorList>
    </citation>
    <scope>NUCLEOTIDE SEQUENCE</scope>
    <source>
        <strain evidence="3">CBS 781.70</strain>
    </source>
</reference>
<proteinExistence type="predicted"/>
<sequence length="102" mass="11596">MGSGELSRVYAREGRLGDMEQLSLETIKLIEAFRGIDRPDSVYGLWKLAHLYELKQEADKAAQTCVSRWKELTCASAGVIHWRRSSRTCLDVSVILRAVRSR</sequence>
<dbReference type="EMBL" id="ML975158">
    <property type="protein sequence ID" value="KAF1812200.1"/>
    <property type="molecule type" value="Genomic_DNA"/>
</dbReference>
<reference evidence="3" key="3">
    <citation type="submission" date="2025-04" db="UniProtKB">
        <authorList>
            <consortium name="RefSeq"/>
        </authorList>
    </citation>
    <scope>IDENTIFICATION</scope>
    <source>
        <strain evidence="3">CBS 781.70</strain>
    </source>
</reference>
<organism evidence="1">
    <name type="scientific">Eremomyces bilateralis CBS 781.70</name>
    <dbReference type="NCBI Taxonomy" id="1392243"/>
    <lineage>
        <taxon>Eukaryota</taxon>
        <taxon>Fungi</taxon>
        <taxon>Dikarya</taxon>
        <taxon>Ascomycota</taxon>
        <taxon>Pezizomycotina</taxon>
        <taxon>Dothideomycetes</taxon>
        <taxon>Dothideomycetes incertae sedis</taxon>
        <taxon>Eremomycetales</taxon>
        <taxon>Eremomycetaceae</taxon>
        <taxon>Eremomyces</taxon>
    </lineage>
</organism>
<name>A0A6G1G2Q3_9PEZI</name>